<dbReference type="InterPro" id="IPR018531">
    <property type="entry name" value="DUF1993"/>
</dbReference>
<dbReference type="Gene3D" id="1.20.120.450">
    <property type="entry name" value="dinb family like domain"/>
    <property type="match status" value="1"/>
</dbReference>
<keyword evidence="2" id="KW-1185">Reference proteome</keyword>
<protein>
    <recommendedName>
        <fullName evidence="3">DUF1993 domain-containing protein</fullName>
    </recommendedName>
</protein>
<accession>A0ABQ3BWP2</accession>
<sequence length="167" mass="18379">MYAASVPVFERALRNLRHILSKGEAHARERGVDVDGLLGLRIIDDMLPLSRQVQIACDMAKNGAARLAGQQPPAFEDSETTMDELYARIDRTIAFIHTLDAADIDGSEERDILLVMRSGELRFKGQDYLLGFVLPNLHFHCTVAYALLRGQGAPLGKTDYIAGATPV</sequence>
<gene>
    <name evidence="1" type="ORF">GCM10008101_12520</name>
</gene>
<name>A0ABQ3BWP2_9GAMM</name>
<dbReference type="Pfam" id="PF09351">
    <property type="entry name" value="DUF1993"/>
    <property type="match status" value="1"/>
</dbReference>
<organism evidence="1 2">
    <name type="scientific">Cognatilysobacter xinjiangensis</name>
    <dbReference type="NCBI Taxonomy" id="546892"/>
    <lineage>
        <taxon>Bacteria</taxon>
        <taxon>Pseudomonadati</taxon>
        <taxon>Pseudomonadota</taxon>
        <taxon>Gammaproteobacteria</taxon>
        <taxon>Lysobacterales</taxon>
        <taxon>Lysobacteraceae</taxon>
        <taxon>Cognatilysobacter</taxon>
    </lineage>
</organism>
<dbReference type="EMBL" id="BMXY01000001">
    <property type="protein sequence ID" value="GGZ60175.1"/>
    <property type="molecule type" value="Genomic_DNA"/>
</dbReference>
<evidence type="ECO:0008006" key="3">
    <source>
        <dbReference type="Google" id="ProtNLM"/>
    </source>
</evidence>
<dbReference type="InterPro" id="IPR034660">
    <property type="entry name" value="DinB/YfiT-like"/>
</dbReference>
<proteinExistence type="predicted"/>
<evidence type="ECO:0000313" key="2">
    <source>
        <dbReference type="Proteomes" id="UP000643403"/>
    </source>
</evidence>
<comment type="caution">
    <text evidence="1">The sequence shown here is derived from an EMBL/GenBank/DDBJ whole genome shotgun (WGS) entry which is preliminary data.</text>
</comment>
<reference evidence="2" key="1">
    <citation type="journal article" date="2019" name="Int. J. Syst. Evol. Microbiol.">
        <title>The Global Catalogue of Microorganisms (GCM) 10K type strain sequencing project: providing services to taxonomists for standard genome sequencing and annotation.</title>
        <authorList>
            <consortium name="The Broad Institute Genomics Platform"/>
            <consortium name="The Broad Institute Genome Sequencing Center for Infectious Disease"/>
            <person name="Wu L."/>
            <person name="Ma J."/>
        </authorList>
    </citation>
    <scope>NUCLEOTIDE SEQUENCE [LARGE SCALE GENOMIC DNA]</scope>
    <source>
        <strain evidence="2">KCTC 22558</strain>
    </source>
</reference>
<dbReference type="PANTHER" id="PTHR36922">
    <property type="entry name" value="BLL2446 PROTEIN"/>
    <property type="match status" value="1"/>
</dbReference>
<dbReference type="SUPFAM" id="SSF109854">
    <property type="entry name" value="DinB/YfiT-like putative metalloenzymes"/>
    <property type="match status" value="1"/>
</dbReference>
<evidence type="ECO:0000313" key="1">
    <source>
        <dbReference type="EMBL" id="GGZ60175.1"/>
    </source>
</evidence>
<dbReference type="Proteomes" id="UP000643403">
    <property type="component" value="Unassembled WGS sequence"/>
</dbReference>
<dbReference type="PANTHER" id="PTHR36922:SF1">
    <property type="entry name" value="DUF1993 DOMAIN-CONTAINING PROTEIN"/>
    <property type="match status" value="1"/>
</dbReference>